<dbReference type="InterPro" id="IPR006427">
    <property type="entry name" value="Portal_HK97"/>
</dbReference>
<accession>A0ABP7NIG5</accession>
<evidence type="ECO:0000313" key="1">
    <source>
        <dbReference type="EMBL" id="GAA3947922.1"/>
    </source>
</evidence>
<dbReference type="Pfam" id="PF04860">
    <property type="entry name" value="Phage_portal"/>
    <property type="match status" value="1"/>
</dbReference>
<protein>
    <recommendedName>
        <fullName evidence="3">Phage portal protein</fullName>
    </recommendedName>
</protein>
<dbReference type="Proteomes" id="UP001501591">
    <property type="component" value="Unassembled WGS sequence"/>
</dbReference>
<evidence type="ECO:0000313" key="2">
    <source>
        <dbReference type="Proteomes" id="UP001501591"/>
    </source>
</evidence>
<organism evidence="1 2">
    <name type="scientific">Microbacterium soli</name>
    <dbReference type="NCBI Taxonomy" id="446075"/>
    <lineage>
        <taxon>Bacteria</taxon>
        <taxon>Bacillati</taxon>
        <taxon>Actinomycetota</taxon>
        <taxon>Actinomycetes</taxon>
        <taxon>Micrococcales</taxon>
        <taxon>Microbacteriaceae</taxon>
        <taxon>Microbacterium</taxon>
    </lineage>
</organism>
<dbReference type="EMBL" id="BAABCP010000002">
    <property type="protein sequence ID" value="GAA3947922.1"/>
    <property type="molecule type" value="Genomic_DNA"/>
</dbReference>
<gene>
    <name evidence="1" type="ORF">GCM10022383_27130</name>
</gene>
<dbReference type="RefSeq" id="WP_344820243.1">
    <property type="nucleotide sequence ID" value="NZ_BAABCP010000002.1"/>
</dbReference>
<evidence type="ECO:0008006" key="3">
    <source>
        <dbReference type="Google" id="ProtNLM"/>
    </source>
</evidence>
<comment type="caution">
    <text evidence="1">The sequence shown here is derived from an EMBL/GenBank/DDBJ whole genome shotgun (WGS) entry which is preliminary data.</text>
</comment>
<dbReference type="NCBIfam" id="TIGR01537">
    <property type="entry name" value="portal_HK97"/>
    <property type="match status" value="1"/>
</dbReference>
<keyword evidence="2" id="KW-1185">Reference proteome</keyword>
<dbReference type="InterPro" id="IPR006944">
    <property type="entry name" value="Phage/GTA_portal"/>
</dbReference>
<sequence>MAYFETLADLSEGLGGRGIEVVDPPVDLLNWDDRLEYGPAWRNQPSVRKVVGFIARNVASTPLHLFQFNAQFDRERIREGELAQLLRRPSRAPAMTAMRFWERLIIDGLLHDKWCAQIVQHEDGWELVRIPASRVSFEGDWLGRIEKVKITRKDGSTWDADPKNFILDVGYSERGTNGTSPLRTLQAILDESREAVEYRRSIWKNGARVPMVIERPVAAGKFEESAFLRFKNSWRKFIKGGGEEGGTPILEDGMTVKEVTAFRPRDTLDLEGRKLTDIEVCSAYYIAPELIGAREGTFSNIKAFKDMLYGPNLGPYFTAWEQALNASLPPLLAPKDEVYIEANIEAKMRGSFEEQIDYISTAVGAPVLTRNEARSRLNLAHIEGGDELVTPLNVLIGGQASPQDGKALDDVLLKFQQRQRDVVRRQKLAGSTEWWDRERWDRELVDDLTKAGMDAELAAEVARRQNDNAEAEFSAGGSAS</sequence>
<reference evidence="2" key="1">
    <citation type="journal article" date="2019" name="Int. J. Syst. Evol. Microbiol.">
        <title>The Global Catalogue of Microorganisms (GCM) 10K type strain sequencing project: providing services to taxonomists for standard genome sequencing and annotation.</title>
        <authorList>
            <consortium name="The Broad Institute Genomics Platform"/>
            <consortium name="The Broad Institute Genome Sequencing Center for Infectious Disease"/>
            <person name="Wu L."/>
            <person name="Ma J."/>
        </authorList>
    </citation>
    <scope>NUCLEOTIDE SEQUENCE [LARGE SCALE GENOMIC DNA]</scope>
    <source>
        <strain evidence="2">JCM 17024</strain>
    </source>
</reference>
<proteinExistence type="predicted"/>
<name>A0ABP7NIG5_9MICO</name>